<evidence type="ECO:0000256" key="7">
    <source>
        <dbReference type="ARBA" id="ARBA00023002"/>
    </source>
</evidence>
<organism evidence="13">
    <name type="scientific">Magallana gigas</name>
    <name type="common">Pacific oyster</name>
    <name type="synonym">Crassostrea gigas</name>
    <dbReference type="NCBI Taxonomy" id="29159"/>
    <lineage>
        <taxon>Eukaryota</taxon>
        <taxon>Metazoa</taxon>
        <taxon>Spiralia</taxon>
        <taxon>Lophotrochozoa</taxon>
        <taxon>Mollusca</taxon>
        <taxon>Bivalvia</taxon>
        <taxon>Autobranchia</taxon>
        <taxon>Pteriomorphia</taxon>
        <taxon>Ostreida</taxon>
        <taxon>Ostreoidea</taxon>
        <taxon>Ostreidae</taxon>
        <taxon>Magallana</taxon>
    </lineage>
</organism>
<dbReference type="InterPro" id="IPR004572">
    <property type="entry name" value="Protoporphyrinogen_oxidase"/>
</dbReference>
<dbReference type="UniPathway" id="UPA00251">
    <property type="reaction ID" value="UER00324"/>
</dbReference>
<dbReference type="SUPFAM" id="SSF51905">
    <property type="entry name" value="FAD/NAD(P)-binding domain"/>
    <property type="match status" value="1"/>
</dbReference>
<evidence type="ECO:0000256" key="2">
    <source>
        <dbReference type="ARBA" id="ARBA00005073"/>
    </source>
</evidence>
<dbReference type="GO" id="GO:0006782">
    <property type="term" value="P:protoporphyrinogen IX biosynthetic process"/>
    <property type="evidence" value="ECO:0007669"/>
    <property type="project" value="UniProtKB-UniRule"/>
</dbReference>
<dbReference type="SMR" id="K1PMP3"/>
<dbReference type="AlphaFoldDB" id="K1PMP3"/>
<evidence type="ECO:0000256" key="3">
    <source>
        <dbReference type="ARBA" id="ARBA00010551"/>
    </source>
</evidence>
<evidence type="ECO:0000256" key="4">
    <source>
        <dbReference type="ARBA" id="ARBA00012867"/>
    </source>
</evidence>
<dbReference type="EMBL" id="JH816266">
    <property type="protein sequence ID" value="EKC20104.1"/>
    <property type="molecule type" value="Genomic_DNA"/>
</dbReference>
<comment type="cofactor">
    <cofactor evidence="11">
        <name>FAD</name>
        <dbReference type="ChEBI" id="CHEBI:57692"/>
    </cofactor>
    <text evidence="11">Binds 1 FAD per subunit.</text>
</comment>
<keyword evidence="5 11" id="KW-0285">Flavoprotein</keyword>
<dbReference type="FunCoup" id="K1PMP3">
    <property type="interactions" value="1006"/>
</dbReference>
<feature type="domain" description="Amine oxidase" evidence="12">
    <location>
        <begin position="11"/>
        <end position="450"/>
    </location>
</feature>
<gene>
    <name evidence="13" type="ORF">CGI_10006854</name>
</gene>
<evidence type="ECO:0000256" key="8">
    <source>
        <dbReference type="ARBA" id="ARBA00023133"/>
    </source>
</evidence>
<reference evidence="13" key="1">
    <citation type="journal article" date="2012" name="Nature">
        <title>The oyster genome reveals stress adaptation and complexity of shell formation.</title>
        <authorList>
            <person name="Zhang G."/>
            <person name="Fang X."/>
            <person name="Guo X."/>
            <person name="Li L."/>
            <person name="Luo R."/>
            <person name="Xu F."/>
            <person name="Yang P."/>
            <person name="Zhang L."/>
            <person name="Wang X."/>
            <person name="Qi H."/>
            <person name="Xiong Z."/>
            <person name="Que H."/>
            <person name="Xie Y."/>
            <person name="Holland P.W."/>
            <person name="Paps J."/>
            <person name="Zhu Y."/>
            <person name="Wu F."/>
            <person name="Chen Y."/>
            <person name="Wang J."/>
            <person name="Peng C."/>
            <person name="Meng J."/>
            <person name="Yang L."/>
            <person name="Liu J."/>
            <person name="Wen B."/>
            <person name="Zhang N."/>
            <person name="Huang Z."/>
            <person name="Zhu Q."/>
            <person name="Feng Y."/>
            <person name="Mount A."/>
            <person name="Hedgecock D."/>
            <person name="Xu Z."/>
            <person name="Liu Y."/>
            <person name="Domazet-Loso T."/>
            <person name="Du Y."/>
            <person name="Sun X."/>
            <person name="Zhang S."/>
            <person name="Liu B."/>
            <person name="Cheng P."/>
            <person name="Jiang X."/>
            <person name="Li J."/>
            <person name="Fan D."/>
            <person name="Wang W."/>
            <person name="Fu W."/>
            <person name="Wang T."/>
            <person name="Wang B."/>
            <person name="Zhang J."/>
            <person name="Peng Z."/>
            <person name="Li Y."/>
            <person name="Li N."/>
            <person name="Wang J."/>
            <person name="Chen M."/>
            <person name="He Y."/>
            <person name="Tan F."/>
            <person name="Song X."/>
            <person name="Zheng Q."/>
            <person name="Huang R."/>
            <person name="Yang H."/>
            <person name="Du X."/>
            <person name="Chen L."/>
            <person name="Yang M."/>
            <person name="Gaffney P.M."/>
            <person name="Wang S."/>
            <person name="Luo L."/>
            <person name="She Z."/>
            <person name="Ming Y."/>
            <person name="Huang W."/>
            <person name="Zhang S."/>
            <person name="Huang B."/>
            <person name="Zhang Y."/>
            <person name="Qu T."/>
            <person name="Ni P."/>
            <person name="Miao G."/>
            <person name="Wang J."/>
            <person name="Wang Q."/>
            <person name="Steinberg C.E."/>
            <person name="Wang H."/>
            <person name="Li N."/>
            <person name="Qian L."/>
            <person name="Zhang G."/>
            <person name="Li Y."/>
            <person name="Yang H."/>
            <person name="Liu X."/>
            <person name="Wang J."/>
            <person name="Yin Y."/>
            <person name="Wang J."/>
        </authorList>
    </citation>
    <scope>NUCLEOTIDE SEQUENCE [LARGE SCALE GENOMIC DNA]</scope>
    <source>
        <strain evidence="13">05x7-T-G4-1.051#20</strain>
    </source>
</reference>
<sequence>MSTVAVLGGGIAGLSSAYFLSRLPLTNISKIVVIEGSNRLGGWIQSERLQDGTVFEGGPRSFRFGGKVEAKTLELIEMLGLQNDVLKVPREKMVRRLYYGGKLKVFPTDFDKWTLATTTFKGVMKDRWMLTRKEDESVKSFIEKRFGSSPEIMAFVESMFRGIYASSYDNISHKFSMLGKSESKSLIHLTQKMAEAKKELLNSDSELVRQAAKENWEIYGLRKGTGQIVDGLVEALEQNSKVEILTNTPIDSMDLNSSLATLRSKEKEIVQADHVMSTVLSKNLSSILSAQHQELGGFLSSIPTVSVVVVNLVYDKDLEEVPQARSECTTFWKFKSTPVGFGHLLPSSEDPPILGVVYDSRVFPEQGPVNTTRLTVMLGGAWMKELVERVGSLNDESVLNLTKETLHKQMNITASPVHTKVHYQMDCIPQHTVGHSQLLKHIYSYIDEHQLPLRLGGCSYREIGVTGIICDSLKEALSLHHQIENKR</sequence>
<comment type="similarity">
    <text evidence="3 11">Belongs to the protoporphyrinogen/coproporphyrinogen oxidase family. Protoporphyrinogen oxidase subfamily.</text>
</comment>
<dbReference type="PANTHER" id="PTHR42923:SF3">
    <property type="entry name" value="PROTOPORPHYRINOGEN OXIDASE"/>
    <property type="match status" value="1"/>
</dbReference>
<keyword evidence="6 11" id="KW-0274">FAD</keyword>
<dbReference type="InterPro" id="IPR036188">
    <property type="entry name" value="FAD/NAD-bd_sf"/>
</dbReference>
<dbReference type="InterPro" id="IPR002937">
    <property type="entry name" value="Amino_oxidase"/>
</dbReference>
<accession>K1PMP3</accession>
<name>K1PMP3_MAGGI</name>
<dbReference type="NCBIfam" id="TIGR00562">
    <property type="entry name" value="proto_IX_ox"/>
    <property type="match status" value="1"/>
</dbReference>
<evidence type="ECO:0000256" key="9">
    <source>
        <dbReference type="ARBA" id="ARBA00023244"/>
    </source>
</evidence>
<proteinExistence type="inferred from homology"/>
<comment type="subcellular location">
    <subcellularLocation>
        <location evidence="11">Mitochondrion inner membrane</location>
    </subcellularLocation>
</comment>
<dbReference type="InParanoid" id="K1PMP3"/>
<keyword evidence="7 11" id="KW-0560">Oxidoreductase</keyword>
<protein>
    <recommendedName>
        <fullName evidence="4 11">Protoporphyrinogen oxidase</fullName>
        <ecNumber evidence="4 11">1.3.3.4</ecNumber>
    </recommendedName>
</protein>
<comment type="pathway">
    <text evidence="2 11">Porphyrin-containing compound metabolism; protoporphyrin-IX biosynthesis; protoporphyrin-IX from protoporphyrinogen-IX: step 1/1.</text>
</comment>
<dbReference type="SUPFAM" id="SSF54373">
    <property type="entry name" value="FAD-linked reductases, C-terminal domain"/>
    <property type="match status" value="1"/>
</dbReference>
<evidence type="ECO:0000256" key="1">
    <source>
        <dbReference type="ARBA" id="ARBA00002600"/>
    </source>
</evidence>
<dbReference type="GO" id="GO:0005743">
    <property type="term" value="C:mitochondrial inner membrane"/>
    <property type="evidence" value="ECO:0007669"/>
    <property type="project" value="UniProtKB-SubCell"/>
</dbReference>
<evidence type="ECO:0000313" key="13">
    <source>
        <dbReference type="EMBL" id="EKC20104.1"/>
    </source>
</evidence>
<evidence type="ECO:0000256" key="5">
    <source>
        <dbReference type="ARBA" id="ARBA00022630"/>
    </source>
</evidence>
<dbReference type="Gene3D" id="3.50.50.60">
    <property type="entry name" value="FAD/NAD(P)-binding domain"/>
    <property type="match status" value="1"/>
</dbReference>
<evidence type="ECO:0000259" key="12">
    <source>
        <dbReference type="Pfam" id="PF01593"/>
    </source>
</evidence>
<keyword evidence="8 11" id="KW-0350">Heme biosynthesis</keyword>
<evidence type="ECO:0000256" key="11">
    <source>
        <dbReference type="RuleBase" id="RU367069"/>
    </source>
</evidence>
<dbReference type="EC" id="1.3.3.4" evidence="4 11"/>
<comment type="catalytic activity">
    <reaction evidence="10 11">
        <text>protoporphyrinogen IX + 3 O2 = protoporphyrin IX + 3 H2O2</text>
        <dbReference type="Rhea" id="RHEA:25576"/>
        <dbReference type="ChEBI" id="CHEBI:15379"/>
        <dbReference type="ChEBI" id="CHEBI:16240"/>
        <dbReference type="ChEBI" id="CHEBI:57306"/>
        <dbReference type="ChEBI" id="CHEBI:57307"/>
        <dbReference type="EC" id="1.3.3.4"/>
    </reaction>
</comment>
<dbReference type="Pfam" id="PF01593">
    <property type="entry name" value="Amino_oxidase"/>
    <property type="match status" value="1"/>
</dbReference>
<dbReference type="PANTHER" id="PTHR42923">
    <property type="entry name" value="PROTOPORPHYRINOGEN OXIDASE"/>
    <property type="match status" value="1"/>
</dbReference>
<evidence type="ECO:0000256" key="6">
    <source>
        <dbReference type="ARBA" id="ARBA00022827"/>
    </source>
</evidence>
<evidence type="ECO:0000256" key="10">
    <source>
        <dbReference type="ARBA" id="ARBA00047554"/>
    </source>
</evidence>
<keyword evidence="9 11" id="KW-0627">Porphyrin biosynthesis</keyword>
<dbReference type="HOGENOM" id="CLU_009629_2_1_1"/>
<dbReference type="GO" id="GO:0004729">
    <property type="term" value="F:oxygen-dependent protoporphyrinogen oxidase activity"/>
    <property type="evidence" value="ECO:0007669"/>
    <property type="project" value="UniProtKB-UniRule"/>
</dbReference>
<comment type="function">
    <text evidence="1 11">Catalyzes the 6-electron oxidation of protoporphyrinogen-IX to form protoporphyrin-IX.</text>
</comment>
<dbReference type="InterPro" id="IPR050464">
    <property type="entry name" value="Zeta_carotene_desat/Oxidored"/>
</dbReference>